<dbReference type="Gene3D" id="3.40.50.300">
    <property type="entry name" value="P-loop containing nucleotide triphosphate hydrolases"/>
    <property type="match status" value="1"/>
</dbReference>
<keyword evidence="7" id="KW-0472">Membrane</keyword>
<evidence type="ECO:0000256" key="5">
    <source>
        <dbReference type="ARBA" id="ARBA00022840"/>
    </source>
</evidence>
<evidence type="ECO:0000256" key="1">
    <source>
        <dbReference type="ARBA" id="ARBA00005417"/>
    </source>
</evidence>
<dbReference type="InterPro" id="IPR047641">
    <property type="entry name" value="ABC_transpr_MalK/UgpC-like"/>
</dbReference>
<dbReference type="InterPro" id="IPR008995">
    <property type="entry name" value="Mo/tungstate-bd_C_term_dom"/>
</dbReference>
<gene>
    <name evidence="9" type="ORF">GGR25_003560</name>
</gene>
<dbReference type="RefSeq" id="WP_183400124.1">
    <property type="nucleotide sequence ID" value="NZ_JACIDS010000004.1"/>
</dbReference>
<dbReference type="InterPro" id="IPR012340">
    <property type="entry name" value="NA-bd_OB-fold"/>
</dbReference>
<dbReference type="EMBL" id="JACIDS010000004">
    <property type="protein sequence ID" value="MBB3932502.1"/>
    <property type="molecule type" value="Genomic_DNA"/>
</dbReference>
<evidence type="ECO:0000256" key="4">
    <source>
        <dbReference type="ARBA" id="ARBA00022741"/>
    </source>
</evidence>
<dbReference type="GO" id="GO:0055052">
    <property type="term" value="C:ATP-binding cassette (ABC) transporter complex, substrate-binding subunit-containing"/>
    <property type="evidence" value="ECO:0007669"/>
    <property type="project" value="TreeGrafter"/>
</dbReference>
<dbReference type="PANTHER" id="PTHR43875">
    <property type="entry name" value="MALTODEXTRIN IMPORT ATP-BINDING PROTEIN MSMX"/>
    <property type="match status" value="1"/>
</dbReference>
<dbReference type="InterPro" id="IPR027417">
    <property type="entry name" value="P-loop_NTPase"/>
</dbReference>
<dbReference type="FunFam" id="3.40.50.300:FF:000425">
    <property type="entry name" value="Probable ABC transporter, ATP-binding subunit"/>
    <property type="match status" value="1"/>
</dbReference>
<accession>A0A840AS72</accession>
<keyword evidence="10" id="KW-1185">Reference proteome</keyword>
<keyword evidence="4" id="KW-0547">Nucleotide-binding</keyword>
<dbReference type="InterPro" id="IPR013611">
    <property type="entry name" value="Transp-assoc_OB_typ2"/>
</dbReference>
<dbReference type="InterPro" id="IPR017871">
    <property type="entry name" value="ABC_transporter-like_CS"/>
</dbReference>
<feature type="domain" description="ABC transporter" evidence="8">
    <location>
        <begin position="11"/>
        <end position="241"/>
    </location>
</feature>
<dbReference type="InterPro" id="IPR003593">
    <property type="entry name" value="AAA+_ATPase"/>
</dbReference>
<dbReference type="GO" id="GO:0005524">
    <property type="term" value="F:ATP binding"/>
    <property type="evidence" value="ECO:0007669"/>
    <property type="project" value="UniProtKB-KW"/>
</dbReference>
<dbReference type="GO" id="GO:0016887">
    <property type="term" value="F:ATP hydrolysis activity"/>
    <property type="evidence" value="ECO:0007669"/>
    <property type="project" value="InterPro"/>
</dbReference>
<dbReference type="SUPFAM" id="SSF52540">
    <property type="entry name" value="P-loop containing nucleoside triphosphate hydrolases"/>
    <property type="match status" value="1"/>
</dbReference>
<dbReference type="SMART" id="SM00382">
    <property type="entry name" value="AAA"/>
    <property type="match status" value="1"/>
</dbReference>
<dbReference type="Pfam" id="PF00005">
    <property type="entry name" value="ABC_tran"/>
    <property type="match status" value="1"/>
</dbReference>
<evidence type="ECO:0000256" key="6">
    <source>
        <dbReference type="ARBA" id="ARBA00022967"/>
    </source>
</evidence>
<dbReference type="GO" id="GO:0015697">
    <property type="term" value="P:quaternary ammonium group transport"/>
    <property type="evidence" value="ECO:0007669"/>
    <property type="project" value="UniProtKB-ARBA"/>
</dbReference>
<evidence type="ECO:0000313" key="10">
    <source>
        <dbReference type="Proteomes" id="UP000553963"/>
    </source>
</evidence>
<dbReference type="AlphaFoldDB" id="A0A840AS72"/>
<keyword evidence="3" id="KW-1003">Cell membrane</keyword>
<dbReference type="GO" id="GO:0022857">
    <property type="term" value="F:transmembrane transporter activity"/>
    <property type="evidence" value="ECO:0007669"/>
    <property type="project" value="InterPro"/>
</dbReference>
<keyword evidence="2" id="KW-0813">Transport</keyword>
<reference evidence="9 10" key="1">
    <citation type="submission" date="2020-08" db="EMBL/GenBank/DDBJ databases">
        <title>Genomic Encyclopedia of Type Strains, Phase IV (KMG-IV): sequencing the most valuable type-strain genomes for metagenomic binning, comparative biology and taxonomic classification.</title>
        <authorList>
            <person name="Goeker M."/>
        </authorList>
    </citation>
    <scope>NUCLEOTIDE SEQUENCE [LARGE SCALE GENOMIC DNA]</scope>
    <source>
        <strain evidence="9 10">DSM 25966</strain>
    </source>
</reference>
<proteinExistence type="inferred from homology"/>
<keyword evidence="5" id="KW-0067">ATP-binding</keyword>
<evidence type="ECO:0000313" key="9">
    <source>
        <dbReference type="EMBL" id="MBB3932502.1"/>
    </source>
</evidence>
<dbReference type="PROSITE" id="PS00211">
    <property type="entry name" value="ABC_TRANSPORTER_1"/>
    <property type="match status" value="1"/>
</dbReference>
<organism evidence="9 10">
    <name type="scientific">Kaistia hirudinis</name>
    <dbReference type="NCBI Taxonomy" id="1293440"/>
    <lineage>
        <taxon>Bacteria</taxon>
        <taxon>Pseudomonadati</taxon>
        <taxon>Pseudomonadota</taxon>
        <taxon>Alphaproteobacteria</taxon>
        <taxon>Hyphomicrobiales</taxon>
        <taxon>Kaistiaceae</taxon>
        <taxon>Kaistia</taxon>
    </lineage>
</organism>
<dbReference type="InterPro" id="IPR003439">
    <property type="entry name" value="ABC_transporter-like_ATP-bd"/>
</dbReference>
<comment type="similarity">
    <text evidence="1">Belongs to the ABC transporter superfamily.</text>
</comment>
<evidence type="ECO:0000259" key="8">
    <source>
        <dbReference type="PROSITE" id="PS50893"/>
    </source>
</evidence>
<dbReference type="PANTHER" id="PTHR43875:SF15">
    <property type="entry name" value="TREHALOSE IMPORT ATP-BINDING PROTEIN SUGC"/>
    <property type="match status" value="1"/>
</dbReference>
<dbReference type="Gene3D" id="2.40.50.140">
    <property type="entry name" value="Nucleic acid-binding proteins"/>
    <property type="match status" value="1"/>
</dbReference>
<dbReference type="Gene3D" id="2.40.50.100">
    <property type="match status" value="1"/>
</dbReference>
<dbReference type="Pfam" id="PF08402">
    <property type="entry name" value="TOBE_2"/>
    <property type="match status" value="1"/>
</dbReference>
<dbReference type="PROSITE" id="PS50893">
    <property type="entry name" value="ABC_TRANSPORTER_2"/>
    <property type="match status" value="1"/>
</dbReference>
<name>A0A840AS72_9HYPH</name>
<sequence>MSAQPAAVPHLEIDGVSKRFGETEVLRDVSITVPRGTFLALLGPSGCGKSTLLKIIAGLETQTGGHVRLDGEALDGMPAYRRDIGVVFQSYALFPHMSVKENVRFGLDMRRLDKAESAARVDEALELVKLGGYGSRMPSELSGGQQQRVAIARSLAIRPRLLLLDEPLSNLDAVLRKSVRVDIRELHDRVGTTTVMVTHDQEEAMSMADQVAVMAEGRVLQMGTPEAIYERPATRFVGGFVGSPPASLMKLSRRFEGGWRFGEIEWQMEPALARRLDAIRRIEVTIGLRPERMRLVEAGTEGALAAELRSSEYLGGERLLHAAVGQERIAALVGGHLSGLPKPGEPVHLLPDADAVMLFDAENGERLDP</sequence>
<dbReference type="Proteomes" id="UP000553963">
    <property type="component" value="Unassembled WGS sequence"/>
</dbReference>
<protein>
    <submittedName>
        <fullName evidence="9">ABC-type Fe3+/spermidine/putrescine transport system ATPase subunit</fullName>
    </submittedName>
</protein>
<evidence type="ECO:0000256" key="3">
    <source>
        <dbReference type="ARBA" id="ARBA00022475"/>
    </source>
</evidence>
<evidence type="ECO:0000256" key="7">
    <source>
        <dbReference type="ARBA" id="ARBA00023136"/>
    </source>
</evidence>
<dbReference type="SUPFAM" id="SSF50331">
    <property type="entry name" value="MOP-like"/>
    <property type="match status" value="1"/>
</dbReference>
<keyword evidence="6" id="KW-1278">Translocase</keyword>
<evidence type="ECO:0000256" key="2">
    <source>
        <dbReference type="ARBA" id="ARBA00022448"/>
    </source>
</evidence>
<comment type="caution">
    <text evidence="9">The sequence shown here is derived from an EMBL/GenBank/DDBJ whole genome shotgun (WGS) entry which is preliminary data.</text>
</comment>